<dbReference type="Proteomes" id="UP000229740">
    <property type="component" value="Unassembled WGS sequence"/>
</dbReference>
<dbReference type="AlphaFoldDB" id="A0A2G6E2X1"/>
<evidence type="ECO:0000313" key="2">
    <source>
        <dbReference type="Proteomes" id="UP000229740"/>
    </source>
</evidence>
<protein>
    <recommendedName>
        <fullName evidence="3">Bacterial repeat domain-containing protein</fullName>
    </recommendedName>
</protein>
<gene>
    <name evidence="1" type="ORF">CSB45_11195</name>
</gene>
<name>A0A2G6E2X1_9BACT</name>
<comment type="caution">
    <text evidence="1">The sequence shown here is derived from an EMBL/GenBank/DDBJ whole genome shotgun (WGS) entry which is preliminary data.</text>
</comment>
<dbReference type="EMBL" id="PDPS01000034">
    <property type="protein sequence ID" value="PID56416.1"/>
    <property type="molecule type" value="Genomic_DNA"/>
</dbReference>
<evidence type="ECO:0008006" key="3">
    <source>
        <dbReference type="Google" id="ProtNLM"/>
    </source>
</evidence>
<accession>A0A2G6E2X1</accession>
<evidence type="ECO:0000313" key="1">
    <source>
        <dbReference type="EMBL" id="PID56416.1"/>
    </source>
</evidence>
<sequence length="152" mass="17095">MCLGEVASVAIVTVIIEGSGVGGVMGPALYCTQACTETYPDKTALHLKASPDPHSTFLGWRVNGEPHEGMLVVEQDTTVTAIFESTLPPDMLERRYYYYEGKTKEFVYLSLDEIDVFFDDDWWPTDEEWGRILKSGCSICFIRRRNLTASIL</sequence>
<reference evidence="1 2" key="1">
    <citation type="submission" date="2017-10" db="EMBL/GenBank/DDBJ databases">
        <title>Novel microbial diversity and functional potential in the marine mammal oral microbiome.</title>
        <authorList>
            <person name="Dudek N.K."/>
            <person name="Sun C.L."/>
            <person name="Burstein D."/>
            <person name="Kantor R.S."/>
            <person name="Aliaga Goltsman D.S."/>
            <person name="Bik E.M."/>
            <person name="Thomas B.C."/>
            <person name="Banfield J.F."/>
            <person name="Relman D.A."/>
        </authorList>
    </citation>
    <scope>NUCLEOTIDE SEQUENCE [LARGE SCALE GENOMIC DNA]</scope>
    <source>
        <strain evidence="1">DOLZORAL124_49_17</strain>
    </source>
</reference>
<proteinExistence type="predicted"/>
<organism evidence="1 2">
    <name type="scientific">candidate division KSB3 bacterium</name>
    <dbReference type="NCBI Taxonomy" id="2044937"/>
    <lineage>
        <taxon>Bacteria</taxon>
        <taxon>candidate division KSB3</taxon>
    </lineage>
</organism>